<accession>A0A0F9M756</accession>
<gene>
    <name evidence="1" type="ORF">LCGC14_1190970</name>
</gene>
<evidence type="ECO:0000313" key="1">
    <source>
        <dbReference type="EMBL" id="KKM95156.1"/>
    </source>
</evidence>
<dbReference type="EMBL" id="LAZR01006046">
    <property type="protein sequence ID" value="KKM95156.1"/>
    <property type="molecule type" value="Genomic_DNA"/>
</dbReference>
<name>A0A0F9M756_9ZZZZ</name>
<dbReference type="AlphaFoldDB" id="A0A0F9M756"/>
<reference evidence="1" key="1">
    <citation type="journal article" date="2015" name="Nature">
        <title>Complex archaea that bridge the gap between prokaryotes and eukaryotes.</title>
        <authorList>
            <person name="Spang A."/>
            <person name="Saw J.H."/>
            <person name="Jorgensen S.L."/>
            <person name="Zaremba-Niedzwiedzka K."/>
            <person name="Martijn J."/>
            <person name="Lind A.E."/>
            <person name="van Eijk R."/>
            <person name="Schleper C."/>
            <person name="Guy L."/>
            <person name="Ettema T.J."/>
        </authorList>
    </citation>
    <scope>NUCLEOTIDE SEQUENCE</scope>
</reference>
<proteinExistence type="predicted"/>
<comment type="caution">
    <text evidence="1">The sequence shown here is derived from an EMBL/GenBank/DDBJ whole genome shotgun (WGS) entry which is preliminary data.</text>
</comment>
<sequence length="54" mass="6183">MKLKKYCAWIEDDGSVTAMGNYYAFNKPSALILARATAIREGLDYKLVRVRLEE</sequence>
<organism evidence="1">
    <name type="scientific">marine sediment metagenome</name>
    <dbReference type="NCBI Taxonomy" id="412755"/>
    <lineage>
        <taxon>unclassified sequences</taxon>
        <taxon>metagenomes</taxon>
        <taxon>ecological metagenomes</taxon>
    </lineage>
</organism>
<protein>
    <submittedName>
        <fullName evidence="1">Uncharacterized protein</fullName>
    </submittedName>
</protein>